<dbReference type="InterPro" id="IPR011993">
    <property type="entry name" value="PH-like_dom_sf"/>
</dbReference>
<dbReference type="InterPro" id="IPR001680">
    <property type="entry name" value="WD40_rpt"/>
</dbReference>
<evidence type="ECO:0000256" key="2">
    <source>
        <dbReference type="ARBA" id="ARBA00022737"/>
    </source>
</evidence>
<dbReference type="SUPFAM" id="SSF48371">
    <property type="entry name" value="ARM repeat"/>
    <property type="match status" value="1"/>
</dbReference>
<dbReference type="Gene3D" id="2.30.29.30">
    <property type="entry name" value="Pleckstrin-homology domain (PH domain)/Phosphotyrosine-binding domain (PTB)"/>
    <property type="match status" value="1"/>
</dbReference>
<feature type="repeat" description="WD" evidence="3">
    <location>
        <begin position="1972"/>
        <end position="2013"/>
    </location>
</feature>
<dbReference type="SUPFAM" id="SSF81837">
    <property type="entry name" value="BEACH domain"/>
    <property type="match status" value="1"/>
</dbReference>
<dbReference type="InterPro" id="IPR023362">
    <property type="entry name" value="PH-BEACH_dom"/>
</dbReference>
<keyword evidence="1 3" id="KW-0853">WD repeat</keyword>
<evidence type="ECO:0000313" key="6">
    <source>
        <dbReference type="EMBL" id="KAH3684636.1"/>
    </source>
</evidence>
<dbReference type="InterPro" id="IPR000409">
    <property type="entry name" value="BEACH_dom"/>
</dbReference>
<dbReference type="PROSITE" id="PS50082">
    <property type="entry name" value="WD_REPEATS_2"/>
    <property type="match status" value="1"/>
</dbReference>
<evidence type="ECO:0000259" key="4">
    <source>
        <dbReference type="PROSITE" id="PS50197"/>
    </source>
</evidence>
<dbReference type="InterPro" id="IPR050865">
    <property type="entry name" value="BEACH_Domain"/>
</dbReference>
<protein>
    <submittedName>
        <fullName evidence="6">Uncharacterized protein</fullName>
    </submittedName>
</protein>
<dbReference type="InterPro" id="IPR036372">
    <property type="entry name" value="BEACH_dom_sf"/>
</dbReference>
<feature type="domain" description="BEACH-type PH" evidence="5">
    <location>
        <begin position="1369"/>
        <end position="1505"/>
    </location>
</feature>
<dbReference type="PANTHER" id="PTHR13743">
    <property type="entry name" value="BEIGE/BEACH-RELATED"/>
    <property type="match status" value="1"/>
</dbReference>
<dbReference type="Gene3D" id="2.130.10.10">
    <property type="entry name" value="YVTN repeat-like/Quinoprotein amine dehydrogenase"/>
    <property type="match status" value="1"/>
</dbReference>
<keyword evidence="7" id="KW-1185">Reference proteome</keyword>
<dbReference type="InterPro" id="IPR016024">
    <property type="entry name" value="ARM-type_fold"/>
</dbReference>
<reference evidence="6" key="1">
    <citation type="journal article" date="2021" name="Open Biol.">
        <title>Shared evolutionary footprints suggest mitochondrial oxidative damage underlies multiple complex I losses in fungi.</title>
        <authorList>
            <person name="Schikora-Tamarit M.A."/>
            <person name="Marcet-Houben M."/>
            <person name="Nosek J."/>
            <person name="Gabaldon T."/>
        </authorList>
    </citation>
    <scope>NUCLEOTIDE SEQUENCE</scope>
    <source>
        <strain evidence="6">CBS2887</strain>
    </source>
</reference>
<dbReference type="SUPFAM" id="SSF49899">
    <property type="entry name" value="Concanavalin A-like lectins/glucanases"/>
    <property type="match status" value="1"/>
</dbReference>
<dbReference type="OrthoDB" id="26681at2759"/>
<sequence length="2167" mass="246771">MAQWQDIISEYLSSHTTYQVTFLEELVESRITNAEETEELTRTAAIFELINILLISCLHDGSESGDLRAIVNDCFIKLMASVDDDDFNTVKELVRDLTEELTELLNGPISLQQSPILLTSALKLSLKESQRVQSFILCLMNEISQQSVRSKMFIGNVPNFFDLLLEYLPNFSADSPLFNVINTLMEIATVSSSSLVSLFKPLLTSNNYHIKYLSSISHLMNKQRSSFYHLNRTDFPITLESKSPVPSYTLQLWFQLNSPDTDATILSINSKITIRIQSCKLTVYYKDIRIDTIESFQIQENQIYHLVLIHEDRSVTFDAPRLRVYINTQYCQTLKCPYPIENDQGFSSKLTPSEVSLKLGSSAVELEAYNCLMVSGSLSHEWLVLSYYLGKSYSNIFQDSNILRFLDYEERSFFNLSLLSLSKSTEIPFDSDNLDLTVNKQNVLFNLNPSFLESIGVKVTNGSLVSSNISSVTYYESRDISELLYALSPFPPIFQAIESSKDLDTLFQATETILKLASSNWKLIEEFETMSGYQILSTILKVKKVELKTNLNKKFLDLFLKYNGYDFSAPYNSVIINPSFYDNVILDFQLWRPLSSKIVLLPAEQKRDGIELLKFLIHQINVFTHDCVNSSYNILKLKKINLVARFLNCISQNFFPVEICDSIQGCLSNLVEANLTPKVVRSLSGFVIYSLSEGQSCYATVVLNVLARVFLDPLMANPTYWRKLFGSMSLKWILLLIQLSKNERYIIDLALSFLVKAFTVSNKSHEVFLKSNGLHVLLGCLRDAKIDEVEINILIRGSFGHYQHDLDFESLKFPLASRGLDHLLFPSFHYLIIDLLEWTVLNDIFKEDDHRKIIDLINFYLDFVQLGINDIPGFEKSMKMDKNVLRRLCGFVVLLTKPRNAAIYFDPSERVLEVLSGFIMGLISTGTSTEVDSYLTSVISSLENDGSSTVLSAVFLSLVIPKLLIHIKEFSSEFGILLETGSMSFTNFAVFLNSLSGELLTFQWDMKDYFNYMSILLDLLEAYRKCNKNTRSPQYTQLVRNVTQLLNVLLVILNDTESHEQQANFFKIIMFHQENLFGNKYLSNDGCANLVAYLLGITAVESDSAMISLALNCLRIVLMQRQADIGSIASSITFRYYSSLSNFLSSALTLGDEDLVSSLTKDSKLVALLHSHLSSLSTKLDRKNPKAVFLPVQTFLAGLSNSQDSAIKKKYEVLDELVKILQNENQILKSKLLTKEGVHLSRFLQDQHDSLQFFISSYNKMKSDNINEMAVLFSLPRPEQRWELDTAEGIDRMRKVLLPHTVVESSDKITNMADFPRTRRLSSIDPESERVRIESLSLNSFEMVDAEAIQEDPVTAYNDKNRRVLKSLRTGDQIVEIWNVSQVVGLEITEGILILGQLHIYLIENYYHNTAEDEIINVFDVPEAKRDPNVKLITGQPRHKTSAQSGSDLNGHLVQTWDLFELTSVTKRQFLLRDVALELFFSDGDSFLITSIQTRERDIIYSKLSNVATNSNIDDDLSKIFKATNAGNAKLNPNANSFTSRLSNVFSPEFSLEATKKWQRGEISNFYYLMIINTLAGRTFNDLTQYPVFPWVIADYTSEELDLSDPKSFRDLSKPMGAQSQARAQQFKDRYDALESLQDEDSPPFHYGTHYSSAMIVVSFLIRLEPFVQSYLLLQGGKFDHADRLFYSIEKAWKSSSAENTTDVRELIPEFFFLPEFLTNINNYDFGKLQDGTKISGVDLPKWAKGDPAIFIAKNRHALESPYVTEHLHEWIDLIFGFKQSGPAAVEAINVFNHLSYHGAIDLDSISNEDERRSITGIIHNFGQTPLQIFSKPHSPRLVEDGAGLEEFCLELDVNILKSIPTMLYQTKFKDPIKFIQFKLHSDNIGDAFWRGYPELHLNGDFEIRTDELESDGMLLINRKCFERLHDEKITTITLLSKDMFLTGSQSGSIHIWKVKINKSFDDVDLKFVRPLRLHTSGIKELRVSPEFNLLLSLDYDGNVHLWNLVDYSFIRSIDTKADTIAISYESGLIGTATGSVVTIFTINGQKIIEEEIDESVTALNFGNSRTVTSFKSPSFPTRHEFWKHETVLVLGTTNGKIHISSLGVDDSWKLEMLKTLVFKEKEKEMESKEITVVECYVKSFIDDNDEKKTRLEVIAGDYNGRVAVWR</sequence>
<dbReference type="CDD" id="cd06071">
    <property type="entry name" value="Beach"/>
    <property type="match status" value="1"/>
</dbReference>
<dbReference type="PROSITE" id="PS51783">
    <property type="entry name" value="PH_BEACH"/>
    <property type="match status" value="1"/>
</dbReference>
<dbReference type="SUPFAM" id="SSF50978">
    <property type="entry name" value="WD40 repeat-like"/>
    <property type="match status" value="1"/>
</dbReference>
<organism evidence="6 7">
    <name type="scientific">Wickerhamomyces pijperi</name>
    <name type="common">Yeast</name>
    <name type="synonym">Pichia pijperi</name>
    <dbReference type="NCBI Taxonomy" id="599730"/>
    <lineage>
        <taxon>Eukaryota</taxon>
        <taxon>Fungi</taxon>
        <taxon>Dikarya</taxon>
        <taxon>Ascomycota</taxon>
        <taxon>Saccharomycotina</taxon>
        <taxon>Saccharomycetes</taxon>
        <taxon>Phaffomycetales</taxon>
        <taxon>Wickerhamomycetaceae</taxon>
        <taxon>Wickerhamomyces</taxon>
    </lineage>
</organism>
<comment type="caution">
    <text evidence="6">The sequence shown here is derived from an EMBL/GenBank/DDBJ whole genome shotgun (WGS) entry which is preliminary data.</text>
</comment>
<dbReference type="PROSITE" id="PS00678">
    <property type="entry name" value="WD_REPEATS_1"/>
    <property type="match status" value="1"/>
</dbReference>
<keyword evidence="2" id="KW-0677">Repeat</keyword>
<gene>
    <name evidence="6" type="ORF">WICPIJ_004392</name>
</gene>
<evidence type="ECO:0000313" key="7">
    <source>
        <dbReference type="Proteomes" id="UP000774326"/>
    </source>
</evidence>
<dbReference type="PANTHER" id="PTHR13743:SF123">
    <property type="entry name" value="PROTEIN FAN"/>
    <property type="match status" value="1"/>
</dbReference>
<dbReference type="EMBL" id="JAEUBG010002387">
    <property type="protein sequence ID" value="KAH3684636.1"/>
    <property type="molecule type" value="Genomic_DNA"/>
</dbReference>
<dbReference type="SMART" id="SM00320">
    <property type="entry name" value="WD40"/>
    <property type="match status" value="2"/>
</dbReference>
<evidence type="ECO:0000256" key="1">
    <source>
        <dbReference type="ARBA" id="ARBA00022574"/>
    </source>
</evidence>
<dbReference type="Pfam" id="PF02138">
    <property type="entry name" value="Beach"/>
    <property type="match status" value="1"/>
</dbReference>
<dbReference type="PROSITE" id="PS50294">
    <property type="entry name" value="WD_REPEATS_REGION"/>
    <property type="match status" value="1"/>
</dbReference>
<accession>A0A9P8TNB9</accession>
<dbReference type="SMART" id="SM01026">
    <property type="entry name" value="Beach"/>
    <property type="match status" value="1"/>
</dbReference>
<evidence type="ECO:0000256" key="3">
    <source>
        <dbReference type="PROSITE-ProRule" id="PRU00221"/>
    </source>
</evidence>
<dbReference type="InterPro" id="IPR013320">
    <property type="entry name" value="ConA-like_dom_sf"/>
</dbReference>
<dbReference type="PROSITE" id="PS50197">
    <property type="entry name" value="BEACH"/>
    <property type="match status" value="1"/>
</dbReference>
<dbReference type="InterPro" id="IPR019775">
    <property type="entry name" value="WD40_repeat_CS"/>
</dbReference>
<dbReference type="CDD" id="cd01201">
    <property type="entry name" value="PH_BEACH"/>
    <property type="match status" value="1"/>
</dbReference>
<dbReference type="FunFam" id="1.10.1540.10:FF:000002">
    <property type="entry name" value="WD repeat and FYVE domain containing 3"/>
    <property type="match status" value="1"/>
</dbReference>
<dbReference type="InterPro" id="IPR036322">
    <property type="entry name" value="WD40_repeat_dom_sf"/>
</dbReference>
<feature type="domain" description="BEACH" evidence="4">
    <location>
        <begin position="1543"/>
        <end position="1837"/>
    </location>
</feature>
<evidence type="ECO:0000259" key="5">
    <source>
        <dbReference type="PROSITE" id="PS51783"/>
    </source>
</evidence>
<proteinExistence type="predicted"/>
<dbReference type="Pfam" id="PF14844">
    <property type="entry name" value="PH_BEACH"/>
    <property type="match status" value="1"/>
</dbReference>
<name>A0A9P8TNB9_WICPI</name>
<dbReference type="InterPro" id="IPR015943">
    <property type="entry name" value="WD40/YVTN_repeat-like_dom_sf"/>
</dbReference>
<reference evidence="6" key="2">
    <citation type="submission" date="2021-01" db="EMBL/GenBank/DDBJ databases">
        <authorList>
            <person name="Schikora-Tamarit M.A."/>
        </authorList>
    </citation>
    <scope>NUCLEOTIDE SEQUENCE</scope>
    <source>
        <strain evidence="6">CBS2887</strain>
    </source>
</reference>
<dbReference type="Gene3D" id="1.10.1540.10">
    <property type="entry name" value="BEACH domain"/>
    <property type="match status" value="1"/>
</dbReference>
<dbReference type="Proteomes" id="UP000774326">
    <property type="component" value="Unassembled WGS sequence"/>
</dbReference>
<dbReference type="SUPFAM" id="SSF50729">
    <property type="entry name" value="PH domain-like"/>
    <property type="match status" value="1"/>
</dbReference>